<feature type="region of interest" description="Disordered" evidence="1">
    <location>
        <begin position="46"/>
        <end position="69"/>
    </location>
</feature>
<evidence type="ECO:0000313" key="3">
    <source>
        <dbReference type="Proteomes" id="UP000071065"/>
    </source>
</evidence>
<dbReference type="EMBL" id="CP013251">
    <property type="protein sequence ID" value="AMO55894.1"/>
    <property type="molecule type" value="Genomic_DNA"/>
</dbReference>
<dbReference type="KEGG" id="emp:EZMO1_1745"/>
<organism evidence="2 3">
    <name type="scientific">Endozoicomonas montiporae CL-33</name>
    <dbReference type="NCBI Taxonomy" id="570277"/>
    <lineage>
        <taxon>Bacteria</taxon>
        <taxon>Pseudomonadati</taxon>
        <taxon>Pseudomonadota</taxon>
        <taxon>Gammaproteobacteria</taxon>
        <taxon>Oceanospirillales</taxon>
        <taxon>Endozoicomonadaceae</taxon>
        <taxon>Endozoicomonas</taxon>
    </lineage>
</organism>
<sequence>MLSECPKFYFQEQAMITSLQKAIRSARAKLATMLLSIQQDMEKSLQPAPIPVKPVQHRQHRRRAQGYRR</sequence>
<gene>
    <name evidence="2" type="ORF">EZMO1_1745</name>
</gene>
<dbReference type="AlphaFoldDB" id="A0A142BAW8"/>
<dbReference type="Proteomes" id="UP000071065">
    <property type="component" value="Chromosome"/>
</dbReference>
<accession>A0A142BAW8</accession>
<name>A0A142BAW8_9GAMM</name>
<dbReference type="PATRIC" id="fig|570277.3.peg.1878"/>
<proteinExistence type="predicted"/>
<reference evidence="2 3" key="1">
    <citation type="journal article" date="2016" name="Front. Microbiol.">
        <title>Genomic Insight into the Host-Endosymbiont Relationship of Endozoicomonas montiporae CL-33(T) with its Coral Host.</title>
        <authorList>
            <person name="Ding J.-Y."/>
            <person name="Shiu J.-H."/>
            <person name="Chen W.-M."/>
            <person name="Chiang Y.-R."/>
            <person name="Tang S.-L."/>
        </authorList>
    </citation>
    <scope>NUCLEOTIDE SEQUENCE [LARGE SCALE GENOMIC DNA]</scope>
    <source>
        <strain evidence="2 3">CL-33</strain>
    </source>
</reference>
<feature type="compositionally biased region" description="Basic residues" evidence="1">
    <location>
        <begin position="55"/>
        <end position="69"/>
    </location>
</feature>
<evidence type="ECO:0000256" key="1">
    <source>
        <dbReference type="SAM" id="MobiDB-lite"/>
    </source>
</evidence>
<evidence type="ECO:0000313" key="2">
    <source>
        <dbReference type="EMBL" id="AMO55894.1"/>
    </source>
</evidence>
<protein>
    <submittedName>
        <fullName evidence="2">Uncharacterized protein</fullName>
    </submittedName>
</protein>